<reference evidence="2" key="1">
    <citation type="submission" date="2023-05" db="EMBL/GenBank/DDBJ databases">
        <title>Anaerotaeda fermentans gen. nov., sp. nov., a novel anaerobic planctomycete of the new family within the order Sedimentisphaerales isolated from Taman Peninsula, Russia.</title>
        <authorList>
            <person name="Khomyakova M.A."/>
            <person name="Merkel A.Y."/>
            <person name="Slobodkin A.I."/>
        </authorList>
    </citation>
    <scope>NUCLEOTIDE SEQUENCE</scope>
    <source>
        <strain evidence="2">M17dextr</strain>
    </source>
</reference>
<comment type="caution">
    <text evidence="2">The sequence shown here is derived from an EMBL/GenBank/DDBJ whole genome shotgun (WGS) entry which is preliminary data.</text>
</comment>
<dbReference type="InterPro" id="IPR006311">
    <property type="entry name" value="TAT_signal"/>
</dbReference>
<name>A0AAW6U3M2_9BACT</name>
<evidence type="ECO:0000256" key="1">
    <source>
        <dbReference type="SAM" id="MobiDB-lite"/>
    </source>
</evidence>
<sequence length="514" mass="57099">MLQHTQPVTGSTAMTRRTFLSQGAATVGAGMGLLAGGLAPGARAQSRAATRLLYNDAEIEIYRSRMAGAGPFHTRGDAGHGGPWSPNDGERSGQLAAEFLDNPRESYWSQPDLPYSAGDPSPPHSTQYARPMHAAWICMTQPDHPKRDALFQQVKAFLLAHAADPTLDFGNDTNYTDDYPGFVPGPIFAFAEWMTRVIKARDMLGRDAFNAEEDARFDHWLHDYANWSFLWLHNETYGKHVPGRLDRDYSRIGASFRTPADGFRHSYDGGPGIGFAAMAYSNRHSTVMAGASLAANYIRCFNFRAPVSGGPRYGLLSVDQLVDHSRLFVEEVLRFSVHPQGLQGDFQRGDGNRHTNVSAQQGWLYSVNVLMGLMEIALYHARRGDMSVWQYGTTEGHEGTEGSPDQALGVDGFPRKNLHFYAWAMSRYVNDEWNRRNRGEPLALDRFYHDVIPAAIAHRLAPHDGLLDAAWKRQGRSFPPYPQRPQSQGPWNALFGQGGKYIGLIEHAGLPPII</sequence>
<gene>
    <name evidence="2" type="ORF">QJ522_18605</name>
</gene>
<feature type="region of interest" description="Disordered" evidence="1">
    <location>
        <begin position="72"/>
        <end position="92"/>
    </location>
</feature>
<accession>A0AAW6U3M2</accession>
<evidence type="ECO:0000313" key="2">
    <source>
        <dbReference type="EMBL" id="MDI6451079.1"/>
    </source>
</evidence>
<keyword evidence="3" id="KW-1185">Reference proteome</keyword>
<dbReference type="EMBL" id="JASCXX010000028">
    <property type="protein sequence ID" value="MDI6451079.1"/>
    <property type="molecule type" value="Genomic_DNA"/>
</dbReference>
<proteinExistence type="predicted"/>
<dbReference type="Proteomes" id="UP001431776">
    <property type="component" value="Unassembled WGS sequence"/>
</dbReference>
<protein>
    <submittedName>
        <fullName evidence="2">Uncharacterized protein</fullName>
    </submittedName>
</protein>
<dbReference type="AlphaFoldDB" id="A0AAW6U3M2"/>
<evidence type="ECO:0000313" key="3">
    <source>
        <dbReference type="Proteomes" id="UP001431776"/>
    </source>
</evidence>
<dbReference type="PROSITE" id="PS51318">
    <property type="entry name" value="TAT"/>
    <property type="match status" value="1"/>
</dbReference>
<dbReference type="RefSeq" id="WP_349246488.1">
    <property type="nucleotide sequence ID" value="NZ_JASCXX010000028.1"/>
</dbReference>
<organism evidence="2 3">
    <name type="scientific">Anaerobaca lacustris</name>
    <dbReference type="NCBI Taxonomy" id="3044600"/>
    <lineage>
        <taxon>Bacteria</taxon>
        <taxon>Pseudomonadati</taxon>
        <taxon>Planctomycetota</taxon>
        <taxon>Phycisphaerae</taxon>
        <taxon>Sedimentisphaerales</taxon>
        <taxon>Anaerobacaceae</taxon>
        <taxon>Anaerobaca</taxon>
    </lineage>
</organism>